<sequence length="205" mass="22317">MATEQQPEGLDPTLPDNLDQDGLDRAGAARRRFAKAGLGASGVLMTLASQPGMATELVCRAPSGYLSGKLTSQKIDNLVCVGRSPGYWKNCASSSWPANCTKATRFKDIFYCGGGYTKVPYASKFLLNTTTCGLLLDPQTWDVNKVANHIIAAYLNARTGKTSFLTADQVRAIWKEYWMTGVYKVNATVTWNGAQLVDYLTRTQG</sequence>
<feature type="region of interest" description="Disordered" evidence="1">
    <location>
        <begin position="1"/>
        <end position="22"/>
    </location>
</feature>
<dbReference type="Proteomes" id="UP000298438">
    <property type="component" value="Unassembled WGS sequence"/>
</dbReference>
<proteinExistence type="predicted"/>
<gene>
    <name evidence="2" type="ORF">E4L96_11775</name>
</gene>
<organism evidence="2 3">
    <name type="scientific">Zemynaea arenosa</name>
    <dbReference type="NCBI Taxonomy" id="2561931"/>
    <lineage>
        <taxon>Bacteria</taxon>
        <taxon>Pseudomonadati</taxon>
        <taxon>Pseudomonadota</taxon>
        <taxon>Betaproteobacteria</taxon>
        <taxon>Burkholderiales</taxon>
        <taxon>Oxalobacteraceae</taxon>
        <taxon>Telluria group</taxon>
        <taxon>Zemynaea</taxon>
    </lineage>
</organism>
<name>A0A4Y9SBC2_9BURK</name>
<dbReference type="AlphaFoldDB" id="A0A4Y9SBC2"/>
<dbReference type="OrthoDB" id="6195511at2"/>
<evidence type="ECO:0000313" key="3">
    <source>
        <dbReference type="Proteomes" id="UP000298438"/>
    </source>
</evidence>
<dbReference type="RefSeq" id="WP_135207417.1">
    <property type="nucleotide sequence ID" value="NZ_SPVF01000147.1"/>
</dbReference>
<reference evidence="2 3" key="1">
    <citation type="submission" date="2019-03" db="EMBL/GenBank/DDBJ databases">
        <title>Draft Genome Sequence of Massilia arenosa sp. nov., a Novel Massilia Species Isolated from a Sandy-loam Maize Soil.</title>
        <authorList>
            <person name="Raths R."/>
            <person name="Peta V."/>
            <person name="Bucking H."/>
        </authorList>
    </citation>
    <scope>NUCLEOTIDE SEQUENCE [LARGE SCALE GENOMIC DNA]</scope>
    <source>
        <strain evidence="2 3">MC02</strain>
    </source>
</reference>
<comment type="caution">
    <text evidence="2">The sequence shown here is derived from an EMBL/GenBank/DDBJ whole genome shotgun (WGS) entry which is preliminary data.</text>
</comment>
<keyword evidence="3" id="KW-1185">Reference proteome</keyword>
<evidence type="ECO:0000256" key="1">
    <source>
        <dbReference type="SAM" id="MobiDB-lite"/>
    </source>
</evidence>
<evidence type="ECO:0000313" key="2">
    <source>
        <dbReference type="EMBL" id="TFW19430.1"/>
    </source>
</evidence>
<accession>A0A4Y9SBC2</accession>
<dbReference type="EMBL" id="SPVF01000147">
    <property type="protein sequence ID" value="TFW19430.1"/>
    <property type="molecule type" value="Genomic_DNA"/>
</dbReference>
<protein>
    <submittedName>
        <fullName evidence="2">Uncharacterized protein</fullName>
    </submittedName>
</protein>